<reference evidence="8 9" key="1">
    <citation type="submission" date="2019-01" db="EMBL/GenBank/DDBJ databases">
        <authorList>
            <person name="Ferrante I. M."/>
        </authorList>
    </citation>
    <scope>NUCLEOTIDE SEQUENCE [LARGE SCALE GENOMIC DNA]</scope>
    <source>
        <strain evidence="8 9">B856</strain>
    </source>
</reference>
<protein>
    <recommendedName>
        <fullName evidence="6">Trafficking protein particle complex subunit</fullName>
    </recommendedName>
</protein>
<dbReference type="GO" id="GO:0030008">
    <property type="term" value="C:TRAPP complex"/>
    <property type="evidence" value="ECO:0007669"/>
    <property type="project" value="UniProtKB-UniRule"/>
</dbReference>
<keyword evidence="4 6" id="KW-0333">Golgi apparatus</keyword>
<dbReference type="OrthoDB" id="246406at2759"/>
<dbReference type="PANTHER" id="PTHR23249">
    <property type="entry name" value="TRAFFICKING PROTEIN PARTICLE COMPLEX SUBUNIT"/>
    <property type="match status" value="1"/>
</dbReference>
<dbReference type="SUPFAM" id="SSF64356">
    <property type="entry name" value="SNARE-like"/>
    <property type="match status" value="1"/>
</dbReference>
<keyword evidence="2 6" id="KW-0256">Endoplasmic reticulum</keyword>
<dbReference type="PANTHER" id="PTHR23249:SF16">
    <property type="entry name" value="TRAFFICKING PROTEIN PARTICLE COMPLEX SUBUNIT 1"/>
    <property type="match status" value="1"/>
</dbReference>
<evidence type="ECO:0000256" key="5">
    <source>
        <dbReference type="ARBA" id="ARBA00038167"/>
    </source>
</evidence>
<sequence length="218" mass="23010">MTVHSFHIFDRKGKTLFTKRYAKTPGGKKSEEDLLAEKEQLSEQRKLVFGMLFSLRELSSSLSPAEGPGDLHMVKTGASTLYNYETVSGLRFVLYTTPDTKIAAKGGSGGAAGTPQSSVHGGSSGPILTAPTATGFANSATSSDPGGGGSGAGGGGPSSTNPAVTADVRSSLKHIYETIWVTSVIRSPMYRPNSSESIRSTSFEADLDAYFKRMAWFP</sequence>
<accession>A0A448Z0J8</accession>
<dbReference type="GO" id="GO:0005783">
    <property type="term" value="C:endoplasmic reticulum"/>
    <property type="evidence" value="ECO:0007669"/>
    <property type="project" value="UniProtKB-SubCell"/>
</dbReference>
<feature type="compositionally biased region" description="Gly residues" evidence="7">
    <location>
        <begin position="145"/>
        <end position="157"/>
    </location>
</feature>
<name>A0A448Z0J8_9STRA</name>
<evidence type="ECO:0000256" key="2">
    <source>
        <dbReference type="ARBA" id="ARBA00022824"/>
    </source>
</evidence>
<dbReference type="Gene3D" id="3.30.450.70">
    <property type="match status" value="2"/>
</dbReference>
<proteinExistence type="inferred from homology"/>
<dbReference type="InterPro" id="IPR011012">
    <property type="entry name" value="Longin-like_dom_sf"/>
</dbReference>
<dbReference type="AlphaFoldDB" id="A0A448Z0J8"/>
<keyword evidence="9" id="KW-1185">Reference proteome</keyword>
<evidence type="ECO:0000313" key="9">
    <source>
        <dbReference type="Proteomes" id="UP000291116"/>
    </source>
</evidence>
<keyword evidence="1 6" id="KW-0813">Transport</keyword>
<dbReference type="EMBL" id="CAACVS010000062">
    <property type="protein sequence ID" value="VEU35568.1"/>
    <property type="molecule type" value="Genomic_DNA"/>
</dbReference>
<dbReference type="GO" id="GO:0006888">
    <property type="term" value="P:endoplasmic reticulum to Golgi vesicle-mediated transport"/>
    <property type="evidence" value="ECO:0007669"/>
    <property type="project" value="UniProtKB-UniRule"/>
</dbReference>
<evidence type="ECO:0000256" key="7">
    <source>
        <dbReference type="SAM" id="MobiDB-lite"/>
    </source>
</evidence>
<evidence type="ECO:0000256" key="3">
    <source>
        <dbReference type="ARBA" id="ARBA00022892"/>
    </source>
</evidence>
<evidence type="ECO:0000256" key="1">
    <source>
        <dbReference type="ARBA" id="ARBA00022448"/>
    </source>
</evidence>
<evidence type="ECO:0000256" key="6">
    <source>
        <dbReference type="RuleBase" id="RU366065"/>
    </source>
</evidence>
<dbReference type="Proteomes" id="UP000291116">
    <property type="component" value="Unassembled WGS sequence"/>
</dbReference>
<comment type="similarity">
    <text evidence="5">Belongs to the TRAPP small subunits family. BET5 subfamily.</text>
</comment>
<organism evidence="8 9">
    <name type="scientific">Pseudo-nitzschia multistriata</name>
    <dbReference type="NCBI Taxonomy" id="183589"/>
    <lineage>
        <taxon>Eukaryota</taxon>
        <taxon>Sar</taxon>
        <taxon>Stramenopiles</taxon>
        <taxon>Ochrophyta</taxon>
        <taxon>Bacillariophyta</taxon>
        <taxon>Bacillariophyceae</taxon>
        <taxon>Bacillariophycidae</taxon>
        <taxon>Bacillariales</taxon>
        <taxon>Bacillariaceae</taxon>
        <taxon>Pseudo-nitzschia</taxon>
    </lineage>
</organism>
<keyword evidence="3 6" id="KW-0931">ER-Golgi transport</keyword>
<evidence type="ECO:0000313" key="8">
    <source>
        <dbReference type="EMBL" id="VEU35568.1"/>
    </source>
</evidence>
<dbReference type="Pfam" id="PF04099">
    <property type="entry name" value="Sybindin"/>
    <property type="match status" value="1"/>
</dbReference>
<comment type="subcellular location">
    <subcellularLocation>
        <location evidence="6">Endoplasmic reticulum</location>
    </subcellularLocation>
    <subcellularLocation>
        <location evidence="6">Golgi apparatus</location>
        <location evidence="6">cis-Golgi network</location>
    </subcellularLocation>
</comment>
<evidence type="ECO:0000256" key="4">
    <source>
        <dbReference type="ARBA" id="ARBA00023034"/>
    </source>
</evidence>
<comment type="subunit">
    <text evidence="6">Part of the multisubunit transport protein particle (TRAPP) complex.</text>
</comment>
<gene>
    <name evidence="8" type="ORF">PSNMU_V1.4_AUG-EV-PASAV3_0023090</name>
</gene>
<feature type="region of interest" description="Disordered" evidence="7">
    <location>
        <begin position="105"/>
        <end position="164"/>
    </location>
</feature>
<dbReference type="SMART" id="SM01399">
    <property type="entry name" value="Sybindin"/>
    <property type="match status" value="1"/>
</dbReference>
<dbReference type="GO" id="GO:0005794">
    <property type="term" value="C:Golgi apparatus"/>
    <property type="evidence" value="ECO:0007669"/>
    <property type="project" value="UniProtKB-SubCell"/>
</dbReference>
<dbReference type="InterPro" id="IPR007233">
    <property type="entry name" value="TRAPPC"/>
</dbReference>